<reference evidence="2" key="1">
    <citation type="submission" date="2022-08" db="UniProtKB">
        <authorList>
            <consortium name="EnsemblMetazoa"/>
        </authorList>
    </citation>
    <scope>IDENTIFICATION</scope>
    <source>
        <strain evidence="2">EBRO</strain>
    </source>
</reference>
<dbReference type="AlphaFoldDB" id="A0A182ISU9"/>
<feature type="compositionally biased region" description="Basic residues" evidence="1">
    <location>
        <begin position="103"/>
        <end position="113"/>
    </location>
</feature>
<feature type="compositionally biased region" description="Polar residues" evidence="1">
    <location>
        <begin position="27"/>
        <end position="48"/>
    </location>
</feature>
<sequence length="185" mass="19551">MIHSQPPLPVAPFFFGGDTDMVEPDSPGTSSKLADGSTDASNEYANMSGNHNWPANSFITSGADAGVHFFSSKQTLSSAELGLALGDERHLVLSGKPAATANVRRRDHSRRKNPSTTTRSRYATIDDSYEDNPSMDRSMSPTDEEIGQMLLLDAAAAAAASVSSDSDGAPASFNRKLLSANTKNA</sequence>
<evidence type="ECO:0000256" key="1">
    <source>
        <dbReference type="SAM" id="MobiDB-lite"/>
    </source>
</evidence>
<feature type="region of interest" description="Disordered" evidence="1">
    <location>
        <begin position="13"/>
        <end position="48"/>
    </location>
</feature>
<feature type="region of interest" description="Disordered" evidence="1">
    <location>
        <begin position="94"/>
        <end position="121"/>
    </location>
</feature>
<dbReference type="VEuPathDB" id="VectorBase:AATE004825"/>
<accession>A0A182ISU9</accession>
<feature type="region of interest" description="Disordered" evidence="1">
    <location>
        <begin position="161"/>
        <end position="185"/>
    </location>
</feature>
<feature type="compositionally biased region" description="Low complexity" evidence="1">
    <location>
        <begin position="161"/>
        <end position="172"/>
    </location>
</feature>
<evidence type="ECO:0000313" key="2">
    <source>
        <dbReference type="EnsemblMetazoa" id="AATE004825-PA.1"/>
    </source>
</evidence>
<organism evidence="2">
    <name type="scientific">Anopheles atroparvus</name>
    <name type="common">European mosquito</name>
    <dbReference type="NCBI Taxonomy" id="41427"/>
    <lineage>
        <taxon>Eukaryota</taxon>
        <taxon>Metazoa</taxon>
        <taxon>Ecdysozoa</taxon>
        <taxon>Arthropoda</taxon>
        <taxon>Hexapoda</taxon>
        <taxon>Insecta</taxon>
        <taxon>Pterygota</taxon>
        <taxon>Neoptera</taxon>
        <taxon>Endopterygota</taxon>
        <taxon>Diptera</taxon>
        <taxon>Nematocera</taxon>
        <taxon>Culicoidea</taxon>
        <taxon>Culicidae</taxon>
        <taxon>Anophelinae</taxon>
        <taxon>Anopheles</taxon>
    </lineage>
</organism>
<protein>
    <submittedName>
        <fullName evidence="2">Uncharacterized protein</fullName>
    </submittedName>
</protein>
<proteinExistence type="predicted"/>
<dbReference type="EnsemblMetazoa" id="AATE004825-RA">
    <property type="protein sequence ID" value="AATE004825-PA.1"/>
    <property type="gene ID" value="AATE004825"/>
</dbReference>
<name>A0A182ISU9_ANOAO</name>